<name>A0A2S1YL72_9FLAO</name>
<evidence type="ECO:0000313" key="4">
    <source>
        <dbReference type="EMBL" id="AWK04756.1"/>
    </source>
</evidence>
<dbReference type="PANTHER" id="PTHR43976:SF16">
    <property type="entry name" value="SHORT-CHAIN DEHYDROGENASE_REDUCTASE FAMILY PROTEIN"/>
    <property type="match status" value="1"/>
</dbReference>
<dbReference type="AlphaFoldDB" id="A0A2S1YL72"/>
<dbReference type="EMBL" id="CP029255">
    <property type="protein sequence ID" value="AWK04756.1"/>
    <property type="molecule type" value="Genomic_DNA"/>
</dbReference>
<comment type="similarity">
    <text evidence="1 3">Belongs to the short-chain dehydrogenases/reductases (SDR) family.</text>
</comment>
<evidence type="ECO:0000313" key="5">
    <source>
        <dbReference type="Proteomes" id="UP000245250"/>
    </source>
</evidence>
<dbReference type="PRINTS" id="PR00081">
    <property type="entry name" value="GDHRDH"/>
</dbReference>
<dbReference type="Pfam" id="PF00106">
    <property type="entry name" value="adh_short"/>
    <property type="match status" value="1"/>
</dbReference>
<dbReference type="NCBIfam" id="NF006114">
    <property type="entry name" value="PRK08263.1"/>
    <property type="match status" value="1"/>
</dbReference>
<evidence type="ECO:0000256" key="3">
    <source>
        <dbReference type="RuleBase" id="RU000363"/>
    </source>
</evidence>
<dbReference type="PROSITE" id="PS00061">
    <property type="entry name" value="ADH_SHORT"/>
    <property type="match status" value="1"/>
</dbReference>
<dbReference type="PANTHER" id="PTHR43976">
    <property type="entry name" value="SHORT CHAIN DEHYDROGENASE"/>
    <property type="match status" value="1"/>
</dbReference>
<dbReference type="Gene3D" id="3.40.50.720">
    <property type="entry name" value="NAD(P)-binding Rossmann-like Domain"/>
    <property type="match status" value="1"/>
</dbReference>
<dbReference type="InterPro" id="IPR036291">
    <property type="entry name" value="NAD(P)-bd_dom_sf"/>
</dbReference>
<keyword evidence="5" id="KW-1185">Reference proteome</keyword>
<reference evidence="4 5" key="1">
    <citation type="submission" date="2018-05" db="EMBL/GenBank/DDBJ databases">
        <title>Genome sequencing of Flavobacterium sp. HYN0056.</title>
        <authorList>
            <person name="Yi H."/>
            <person name="Baek C."/>
        </authorList>
    </citation>
    <scope>NUCLEOTIDE SEQUENCE [LARGE SCALE GENOMIC DNA]</scope>
    <source>
        <strain evidence="4 5">HYN0056</strain>
    </source>
</reference>
<sequence length="274" mass="29672">MARIIFITGASRGFGKLWAEAFLKAGDKVAASARNITALDDLVEKYGSNILPISLDVNKKNEVTQAVAKVKEHFGTIDILINNAGFGLFGTVEETSEEQARAQMETNFFGLLWVTQAVLPVMRAQKSGHIIQVSSFLGITTLPLLGLYNASKFAVEGLSETIASEVAHLGIKFTLIEPNGFATEWAGNSAVQTTAEIADYNPVREAFASSGENPETWGKPEATVDAILKVANSANPPQRLLLGKIAYHTVKEVYTKRLAEIDEWKEVSIAAHGH</sequence>
<proteinExistence type="inferred from homology"/>
<dbReference type="PRINTS" id="PR00080">
    <property type="entry name" value="SDRFAMILY"/>
</dbReference>
<evidence type="ECO:0000256" key="1">
    <source>
        <dbReference type="ARBA" id="ARBA00006484"/>
    </source>
</evidence>
<organism evidence="4 5">
    <name type="scientific">Flavobacterium crocinum</name>
    <dbReference type="NCBI Taxonomy" id="2183896"/>
    <lineage>
        <taxon>Bacteria</taxon>
        <taxon>Pseudomonadati</taxon>
        <taxon>Bacteroidota</taxon>
        <taxon>Flavobacteriia</taxon>
        <taxon>Flavobacteriales</taxon>
        <taxon>Flavobacteriaceae</taxon>
        <taxon>Flavobacterium</taxon>
    </lineage>
</organism>
<dbReference type="InterPro" id="IPR051911">
    <property type="entry name" value="SDR_oxidoreductase"/>
</dbReference>
<dbReference type="KEGG" id="fcr:HYN56_11185"/>
<evidence type="ECO:0000256" key="2">
    <source>
        <dbReference type="ARBA" id="ARBA00023002"/>
    </source>
</evidence>
<gene>
    <name evidence="4" type="ORF">HYN56_11185</name>
</gene>
<dbReference type="InterPro" id="IPR002347">
    <property type="entry name" value="SDR_fam"/>
</dbReference>
<dbReference type="GO" id="GO:0016491">
    <property type="term" value="F:oxidoreductase activity"/>
    <property type="evidence" value="ECO:0007669"/>
    <property type="project" value="UniProtKB-KW"/>
</dbReference>
<dbReference type="SUPFAM" id="SSF51735">
    <property type="entry name" value="NAD(P)-binding Rossmann-fold domains"/>
    <property type="match status" value="1"/>
</dbReference>
<keyword evidence="2" id="KW-0560">Oxidoreductase</keyword>
<dbReference type="CDD" id="cd05374">
    <property type="entry name" value="17beta-HSD-like_SDR_c"/>
    <property type="match status" value="1"/>
</dbReference>
<dbReference type="OrthoDB" id="1235794at2"/>
<dbReference type="RefSeq" id="WP_109192240.1">
    <property type="nucleotide sequence ID" value="NZ_CP029255.1"/>
</dbReference>
<dbReference type="Proteomes" id="UP000245250">
    <property type="component" value="Chromosome"/>
</dbReference>
<accession>A0A2S1YL72</accession>
<protein>
    <submittedName>
        <fullName evidence="4">Short-chain dehydrogenase/reductase</fullName>
    </submittedName>
</protein>
<dbReference type="InterPro" id="IPR020904">
    <property type="entry name" value="Sc_DH/Rdtase_CS"/>
</dbReference>